<dbReference type="GeneID" id="66107231"/>
<keyword evidence="3" id="KW-1185">Reference proteome</keyword>
<reference evidence="2" key="1">
    <citation type="submission" date="2020-11" db="EMBL/GenBank/DDBJ databases">
        <title>Adaptations for nitrogen fixation in a non-lichenized fungal sporocarp promotes dispersal by wood-feeding termites.</title>
        <authorList>
            <consortium name="DOE Joint Genome Institute"/>
            <person name="Koch R.A."/>
            <person name="Yoon G."/>
            <person name="Arayal U."/>
            <person name="Lail K."/>
            <person name="Amirebrahimi M."/>
            <person name="Labutti K."/>
            <person name="Lipzen A."/>
            <person name="Riley R."/>
            <person name="Barry K."/>
            <person name="Henrissat B."/>
            <person name="Grigoriev I.V."/>
            <person name="Herr J.R."/>
            <person name="Aime M.C."/>
        </authorList>
    </citation>
    <scope>NUCLEOTIDE SEQUENCE</scope>
    <source>
        <strain evidence="2">MCA 3950</strain>
    </source>
</reference>
<organism evidence="2 3">
    <name type="scientific">Guyanagaster necrorhizus</name>
    <dbReference type="NCBI Taxonomy" id="856835"/>
    <lineage>
        <taxon>Eukaryota</taxon>
        <taxon>Fungi</taxon>
        <taxon>Dikarya</taxon>
        <taxon>Basidiomycota</taxon>
        <taxon>Agaricomycotina</taxon>
        <taxon>Agaricomycetes</taxon>
        <taxon>Agaricomycetidae</taxon>
        <taxon>Agaricales</taxon>
        <taxon>Marasmiineae</taxon>
        <taxon>Physalacriaceae</taxon>
        <taxon>Guyanagaster</taxon>
    </lineage>
</organism>
<evidence type="ECO:0000256" key="1">
    <source>
        <dbReference type="SAM" id="MobiDB-lite"/>
    </source>
</evidence>
<evidence type="ECO:0000313" key="2">
    <source>
        <dbReference type="EMBL" id="KAG7451842.1"/>
    </source>
</evidence>
<dbReference type="OrthoDB" id="2757916at2759"/>
<dbReference type="RefSeq" id="XP_043045342.1">
    <property type="nucleotide sequence ID" value="XM_043184934.1"/>
</dbReference>
<protein>
    <submittedName>
        <fullName evidence="2">Uncharacterized protein</fullName>
    </submittedName>
</protein>
<sequence>MASTMEAGVLSRAAQRKQRLLEIENEQRMEDAEALKMTEEQRQVLLRSFATVTSEFFPLDGLQWTPVSLNKRIQVMKRVATKEAAPTTASDDRPIFAPASPPPPALASITNATLGSAEDTIRVSSASMSAFLTSYYASPSRSGERSRSPVKGLFMEEDGNPFVNEADETTIRGRLSRKSETSLPAPISTSAKPLDDDELRTPIAPFHSISFKQIHTSLEQSIPTPCPSRKRRLDGSPSTGTKRLHHI</sequence>
<evidence type="ECO:0000313" key="3">
    <source>
        <dbReference type="Proteomes" id="UP000812287"/>
    </source>
</evidence>
<dbReference type="EMBL" id="MU250524">
    <property type="protein sequence ID" value="KAG7451842.1"/>
    <property type="molecule type" value="Genomic_DNA"/>
</dbReference>
<accession>A0A9P7W465</accession>
<gene>
    <name evidence="2" type="ORF">BT62DRAFT_926023</name>
</gene>
<proteinExistence type="predicted"/>
<dbReference type="Proteomes" id="UP000812287">
    <property type="component" value="Unassembled WGS sequence"/>
</dbReference>
<dbReference type="AlphaFoldDB" id="A0A9P7W465"/>
<feature type="region of interest" description="Disordered" evidence="1">
    <location>
        <begin position="218"/>
        <end position="247"/>
    </location>
</feature>
<feature type="region of interest" description="Disordered" evidence="1">
    <location>
        <begin position="175"/>
        <end position="198"/>
    </location>
</feature>
<comment type="caution">
    <text evidence="2">The sequence shown here is derived from an EMBL/GenBank/DDBJ whole genome shotgun (WGS) entry which is preliminary data.</text>
</comment>
<name>A0A9P7W465_9AGAR</name>